<dbReference type="Proteomes" id="UP001152300">
    <property type="component" value="Unassembled WGS sequence"/>
</dbReference>
<dbReference type="OrthoDB" id="4506394at2759"/>
<evidence type="ECO:0000256" key="1">
    <source>
        <dbReference type="SAM" id="Phobius"/>
    </source>
</evidence>
<evidence type="ECO:0000313" key="3">
    <source>
        <dbReference type="Proteomes" id="UP001152300"/>
    </source>
</evidence>
<name>A0A9X0DKA1_9HELO</name>
<reference evidence="2" key="1">
    <citation type="submission" date="2022-11" db="EMBL/GenBank/DDBJ databases">
        <title>Genome Resource of Sclerotinia nivalis Strain SnTB1, a Plant Pathogen Isolated from American Ginseng.</title>
        <authorList>
            <person name="Fan S."/>
        </authorList>
    </citation>
    <scope>NUCLEOTIDE SEQUENCE</scope>
    <source>
        <strain evidence="2">SnTB1</strain>
    </source>
</reference>
<gene>
    <name evidence="2" type="ORF">OCU04_007727</name>
</gene>
<keyword evidence="1" id="KW-1133">Transmembrane helix</keyword>
<keyword evidence="1" id="KW-0472">Membrane</keyword>
<keyword evidence="1" id="KW-0812">Transmembrane</keyword>
<dbReference type="AlphaFoldDB" id="A0A9X0DKA1"/>
<dbReference type="EMBL" id="JAPEIS010000008">
    <property type="protein sequence ID" value="KAJ8063873.1"/>
    <property type="molecule type" value="Genomic_DNA"/>
</dbReference>
<protein>
    <submittedName>
        <fullName evidence="2">Uncharacterized protein</fullName>
    </submittedName>
</protein>
<organism evidence="2 3">
    <name type="scientific">Sclerotinia nivalis</name>
    <dbReference type="NCBI Taxonomy" id="352851"/>
    <lineage>
        <taxon>Eukaryota</taxon>
        <taxon>Fungi</taxon>
        <taxon>Dikarya</taxon>
        <taxon>Ascomycota</taxon>
        <taxon>Pezizomycotina</taxon>
        <taxon>Leotiomycetes</taxon>
        <taxon>Helotiales</taxon>
        <taxon>Sclerotiniaceae</taxon>
        <taxon>Sclerotinia</taxon>
    </lineage>
</organism>
<keyword evidence="3" id="KW-1185">Reference proteome</keyword>
<comment type="caution">
    <text evidence="2">The sequence shown here is derived from an EMBL/GenBank/DDBJ whole genome shotgun (WGS) entry which is preliminary data.</text>
</comment>
<accession>A0A9X0DKA1</accession>
<proteinExistence type="predicted"/>
<evidence type="ECO:0000313" key="2">
    <source>
        <dbReference type="EMBL" id="KAJ8063873.1"/>
    </source>
</evidence>
<sequence>MTSWLYTLQHSLSRYTLQNHKEYKYLPSVSSTLLRSLVTFDTRVMRQTLPSFNAIKQHRSPDELYGLFNRIFFIWINPILVRGYNNILTDQDSPCLSQNMKPELTRKAMLQIWSQRAKPGTKKSLPIALIKCLKTPFLAAIMPRLLLISFRYSQPTLINESIRYIVTYAKGEESNYGFWLIVSAFTIYVGLAVRRYFAASSYMLIFNPSYRQLCINIS</sequence>
<feature type="transmembrane region" description="Helical" evidence="1">
    <location>
        <begin position="176"/>
        <end position="197"/>
    </location>
</feature>